<evidence type="ECO:0000259" key="10">
    <source>
        <dbReference type="Pfam" id="PF02789"/>
    </source>
</evidence>
<gene>
    <name evidence="11" type="primary">pepA_1</name>
    <name evidence="11" type="ORF">PACILC2_46950</name>
</gene>
<accession>A0ABQ4ND49</accession>
<proteinExistence type="inferred from homology"/>
<protein>
    <recommendedName>
        <fullName evidence="7">Probable cytosol aminopeptidase</fullName>
    </recommendedName>
    <alternativeName>
        <fullName evidence="8">Leucine aminopeptidase</fullName>
    </alternativeName>
    <alternativeName>
        <fullName evidence="5">Leucyl aminopeptidase</fullName>
    </alternativeName>
</protein>
<comment type="caution">
    <text evidence="11">The sequence shown here is derived from an EMBL/GenBank/DDBJ whole genome shotgun (WGS) entry which is preliminary data.</text>
</comment>
<feature type="domain" description="Peptidase M17 leucyl aminopeptidase N-terminal" evidence="10">
    <location>
        <begin position="64"/>
        <end position="146"/>
    </location>
</feature>
<dbReference type="Proteomes" id="UP000680304">
    <property type="component" value="Unassembled WGS sequence"/>
</dbReference>
<dbReference type="SUPFAM" id="SSF53187">
    <property type="entry name" value="Zn-dependent exopeptidases"/>
    <property type="match status" value="1"/>
</dbReference>
<dbReference type="EMBL" id="BOVJ01000167">
    <property type="protein sequence ID" value="GIQ66127.1"/>
    <property type="molecule type" value="Genomic_DNA"/>
</dbReference>
<evidence type="ECO:0000256" key="3">
    <source>
        <dbReference type="ARBA" id="ARBA00022670"/>
    </source>
</evidence>
<dbReference type="SUPFAM" id="SSF52949">
    <property type="entry name" value="Macro domain-like"/>
    <property type="match status" value="1"/>
</dbReference>
<evidence type="ECO:0000256" key="4">
    <source>
        <dbReference type="ARBA" id="ARBA00022801"/>
    </source>
</evidence>
<dbReference type="CDD" id="cd00433">
    <property type="entry name" value="Peptidase_M17"/>
    <property type="match status" value="1"/>
</dbReference>
<dbReference type="Pfam" id="PF00883">
    <property type="entry name" value="Peptidase_M17"/>
    <property type="match status" value="1"/>
</dbReference>
<dbReference type="Gene3D" id="3.40.630.10">
    <property type="entry name" value="Zn peptidases"/>
    <property type="match status" value="1"/>
</dbReference>
<dbReference type="InterPro" id="IPR043472">
    <property type="entry name" value="Macro_dom-like"/>
</dbReference>
<keyword evidence="2 11" id="KW-0031">Aminopeptidase</keyword>
<dbReference type="InterPro" id="IPR008283">
    <property type="entry name" value="Peptidase_M17_N"/>
</dbReference>
<keyword evidence="4" id="KW-0378">Hydrolase</keyword>
<feature type="domain" description="Cytosol aminopeptidase" evidence="9">
    <location>
        <begin position="187"/>
        <end position="493"/>
    </location>
</feature>
<dbReference type="Gene3D" id="3.40.220.10">
    <property type="entry name" value="Leucine Aminopeptidase, subunit E, domain 1"/>
    <property type="match status" value="1"/>
</dbReference>
<evidence type="ECO:0000259" key="9">
    <source>
        <dbReference type="Pfam" id="PF00883"/>
    </source>
</evidence>
<keyword evidence="3" id="KW-0645">Protease</keyword>
<dbReference type="PRINTS" id="PR00481">
    <property type="entry name" value="LAMNOPPTDASE"/>
</dbReference>
<comment type="similarity">
    <text evidence="1">Belongs to the peptidase M17 family.</text>
</comment>
<dbReference type="Pfam" id="PF02789">
    <property type="entry name" value="Peptidase_M17_N"/>
    <property type="match status" value="1"/>
</dbReference>
<organism evidence="11 12">
    <name type="scientific">Paenibacillus cisolokensis</name>
    <dbReference type="NCBI Taxonomy" id="1658519"/>
    <lineage>
        <taxon>Bacteria</taxon>
        <taxon>Bacillati</taxon>
        <taxon>Bacillota</taxon>
        <taxon>Bacilli</taxon>
        <taxon>Bacillales</taxon>
        <taxon>Paenibacillaceae</taxon>
        <taxon>Paenibacillus</taxon>
    </lineage>
</organism>
<evidence type="ECO:0000313" key="12">
    <source>
        <dbReference type="Proteomes" id="UP000680304"/>
    </source>
</evidence>
<evidence type="ECO:0000256" key="6">
    <source>
        <dbReference type="ARBA" id="ARBA00049972"/>
    </source>
</evidence>
<evidence type="ECO:0000256" key="8">
    <source>
        <dbReference type="ARBA" id="ARBA00050061"/>
    </source>
</evidence>
<name>A0ABQ4ND49_9BACL</name>
<dbReference type="InterPro" id="IPR011356">
    <property type="entry name" value="Leucine_aapep/pepB"/>
</dbReference>
<evidence type="ECO:0000256" key="5">
    <source>
        <dbReference type="ARBA" id="ARBA00033172"/>
    </source>
</evidence>
<evidence type="ECO:0000256" key="1">
    <source>
        <dbReference type="ARBA" id="ARBA00009528"/>
    </source>
</evidence>
<dbReference type="RefSeq" id="WP_235593156.1">
    <property type="nucleotide sequence ID" value="NZ_BOVJ01000167.1"/>
</dbReference>
<evidence type="ECO:0000256" key="2">
    <source>
        <dbReference type="ARBA" id="ARBA00022438"/>
    </source>
</evidence>
<dbReference type="GO" id="GO:0004177">
    <property type="term" value="F:aminopeptidase activity"/>
    <property type="evidence" value="ECO:0007669"/>
    <property type="project" value="UniProtKB-KW"/>
</dbReference>
<sequence length="503" mass="54333">MKSKDGKNRSRGRSAMKVLIDAAAAPAALVYPAYADEPFPFRLGEAGRKAESVTWLYGRTEGDDDVLAAGMGRRGELTLERVRRAGGASARALLREGRGSALLVREPSGLSGAAVTVAGGIAAAEWLQAWLEGWMLGLYRFDAFRQATKTEGDVELLLRSEDWPELSGDELAAVVRTARNRTAGVMLARDRVNEPPEALNPERFAEWMAEYFSRDDAPVKVRVYRGQELAERRMNGLIAVGAGGRHEPALVEIRYEGDPRLPMLALVGKGVTFDMGGMNVKTGRDISDARMDMGGAAAVVGAMDILLRERAKVNVTALIPVVDNLPDSRAMLPSSVIRYPNGLTVQVANTDGEGRLILADALIHAANIGAAEAIDIATLTGNIGVALGLGIAGIWGDEEMTRELVEIGERNGERLWPMPLMDEYEAELRSDYADLRNVSGSTLAGAITAALFLRRFVADSMRWVHIDMAGTVQYKQDVGYSEAGATGYGARLLADYAVKRAQR</sequence>
<comment type="function">
    <text evidence="6">Presumably involved in the processing and regular turnover of intracellular proteins. Catalyzes the removal of unsubstituted N-terminal amino acids from various peptides.</text>
</comment>
<dbReference type="PANTHER" id="PTHR11963:SF23">
    <property type="entry name" value="CYTOSOL AMINOPEPTIDASE"/>
    <property type="match status" value="1"/>
</dbReference>
<evidence type="ECO:0000256" key="7">
    <source>
        <dbReference type="ARBA" id="ARBA00050021"/>
    </source>
</evidence>
<dbReference type="InterPro" id="IPR000819">
    <property type="entry name" value="Peptidase_M17_C"/>
</dbReference>
<reference evidence="11 12" key="1">
    <citation type="submission" date="2021-04" db="EMBL/GenBank/DDBJ databases">
        <title>Draft genome sequence of Paenibacillus cisolokensis, LC2-13A.</title>
        <authorList>
            <person name="Uke A."/>
            <person name="Chhe C."/>
            <person name="Baramee S."/>
            <person name="Kosugi A."/>
        </authorList>
    </citation>
    <scope>NUCLEOTIDE SEQUENCE [LARGE SCALE GENOMIC DNA]</scope>
    <source>
        <strain evidence="11 12">LC2-13A</strain>
    </source>
</reference>
<dbReference type="PANTHER" id="PTHR11963">
    <property type="entry name" value="LEUCINE AMINOPEPTIDASE-RELATED"/>
    <property type="match status" value="1"/>
</dbReference>
<keyword evidence="12" id="KW-1185">Reference proteome</keyword>
<evidence type="ECO:0000313" key="11">
    <source>
        <dbReference type="EMBL" id="GIQ66127.1"/>
    </source>
</evidence>